<organism evidence="10">
    <name type="scientific">Rodentolepis nana</name>
    <name type="common">Dwarf tapeworm</name>
    <name type="synonym">Hymenolepis nana</name>
    <dbReference type="NCBI Taxonomy" id="102285"/>
    <lineage>
        <taxon>Eukaryota</taxon>
        <taxon>Metazoa</taxon>
        <taxon>Spiralia</taxon>
        <taxon>Lophotrochozoa</taxon>
        <taxon>Platyhelminthes</taxon>
        <taxon>Cestoda</taxon>
        <taxon>Eucestoda</taxon>
        <taxon>Cyclophyllidea</taxon>
        <taxon>Hymenolepididae</taxon>
        <taxon>Rodentolepis</taxon>
    </lineage>
</organism>
<dbReference type="PROSITE" id="PS00678">
    <property type="entry name" value="WD_REPEATS_1"/>
    <property type="match status" value="1"/>
</dbReference>
<dbReference type="GO" id="GO:0000462">
    <property type="term" value="P:maturation of SSU-rRNA from tricistronic rRNA transcript (SSU-rRNA, 5.8S rRNA, LSU-rRNA)"/>
    <property type="evidence" value="ECO:0007669"/>
    <property type="project" value="TreeGrafter"/>
</dbReference>
<gene>
    <name evidence="8" type="ORF">HNAJ_LOCUS1203</name>
</gene>
<feature type="repeat" description="WD" evidence="6">
    <location>
        <begin position="235"/>
        <end position="276"/>
    </location>
</feature>
<sequence>MDTTGIPTRFHKKKVTHQFRKSKFAASQAAKLTSVNPERAGYIEKDCEDEVITQDIIRQNVDLGSASKQFDLKSKSGPYSLDYSLNGRFLALCGKRGHVAAFDWLSKKLLFETNVNEECRDIKFLHQETMVAVAQKNYTYIYDNQGIEMHCLKRLAGIRRLEFLPYHFLLVAMADNGFLYYLDASVGEIVASYPTHRGSLNVTCQNPSNASILTGHTTGCVSVWIPTEKKPVIKMLCHNSGVKSIAVNRTGQYLATCGLDRYLKIWDLRSTQECLSNIVLPTPAITMGYSQTGILALGSSTTVQILKDPFSLGESTVEDLSEIAPSVHRRVFRKAYLTHNLLRPVHCVSFAPFEDVLGVGTAGGFSSLLCPGAGEPNFDALEDNPFATVRYRQEREVRRLLDKIPYTMISVDSMLNKVRREDIVDEWERKKAALMGEIPAVPMPKVNRNKKKGRSKAGKIEKRKQVTRFNRKMFEVSNLMRAKIEKANKLKPIEKMQEEGKGHLPSDALVVRQRSKKLTKSALDVLIPRKPPNPL</sequence>
<dbReference type="Pfam" id="PF00400">
    <property type="entry name" value="WD40"/>
    <property type="match status" value="1"/>
</dbReference>
<dbReference type="InterPro" id="IPR019775">
    <property type="entry name" value="WD40_repeat_CS"/>
</dbReference>
<reference evidence="10" key="1">
    <citation type="submission" date="2017-02" db="UniProtKB">
        <authorList>
            <consortium name="WormBaseParasite"/>
        </authorList>
    </citation>
    <scope>IDENTIFICATION</scope>
</reference>
<dbReference type="Gene3D" id="2.130.10.10">
    <property type="entry name" value="YVTN repeat-like/Quinoprotein amine dehydrogenase"/>
    <property type="match status" value="1"/>
</dbReference>
<dbReference type="GO" id="GO:0030686">
    <property type="term" value="C:90S preribosome"/>
    <property type="evidence" value="ECO:0007669"/>
    <property type="project" value="TreeGrafter"/>
</dbReference>
<dbReference type="PANTHER" id="PTHR14085">
    <property type="entry name" value="WD-REPEAT PROTEIN BING4"/>
    <property type="match status" value="1"/>
</dbReference>
<dbReference type="WBParaSite" id="HNAJ_0000120301-mRNA-1">
    <property type="protein sequence ID" value="HNAJ_0000120301-mRNA-1"/>
    <property type="gene ID" value="HNAJ_0000120301"/>
</dbReference>
<dbReference type="OrthoDB" id="10251154at2759"/>
<dbReference type="PANTHER" id="PTHR14085:SF3">
    <property type="entry name" value="WD REPEAT-CONTAINING PROTEIN 46"/>
    <property type="match status" value="1"/>
</dbReference>
<dbReference type="AlphaFoldDB" id="A0A0R3T2M6"/>
<protein>
    <submittedName>
        <fullName evidence="10">BING4CT domain-containing protein</fullName>
    </submittedName>
</protein>
<dbReference type="SUPFAM" id="SSF50978">
    <property type="entry name" value="WD40 repeat-like"/>
    <property type="match status" value="1"/>
</dbReference>
<evidence type="ECO:0000256" key="5">
    <source>
        <dbReference type="ARBA" id="ARBA00023242"/>
    </source>
</evidence>
<reference evidence="8 9" key="2">
    <citation type="submission" date="2018-11" db="EMBL/GenBank/DDBJ databases">
        <authorList>
            <consortium name="Pathogen Informatics"/>
        </authorList>
    </citation>
    <scope>NUCLEOTIDE SEQUENCE [LARGE SCALE GENOMIC DNA]</scope>
</reference>
<keyword evidence="4" id="KW-0677">Repeat</keyword>
<evidence type="ECO:0000256" key="2">
    <source>
        <dbReference type="ARBA" id="ARBA00022552"/>
    </source>
</evidence>
<dbReference type="SMART" id="SM00320">
    <property type="entry name" value="WD40"/>
    <property type="match status" value="3"/>
</dbReference>
<evidence type="ECO:0000256" key="1">
    <source>
        <dbReference type="ARBA" id="ARBA00004604"/>
    </source>
</evidence>
<dbReference type="GO" id="GO:0032040">
    <property type="term" value="C:small-subunit processome"/>
    <property type="evidence" value="ECO:0007669"/>
    <property type="project" value="TreeGrafter"/>
</dbReference>
<dbReference type="Pfam" id="PF08149">
    <property type="entry name" value="BING4CT"/>
    <property type="match status" value="1"/>
</dbReference>
<dbReference type="FunFam" id="2.130.10.10:FF:000378">
    <property type="entry name" value="U3 small nucleolar RNA-associated protein 7"/>
    <property type="match status" value="1"/>
</dbReference>
<proteinExistence type="predicted"/>
<dbReference type="InterPro" id="IPR012952">
    <property type="entry name" value="BING4_C_dom"/>
</dbReference>
<comment type="subcellular location">
    <subcellularLocation>
        <location evidence="1">Nucleus</location>
        <location evidence="1">Nucleolus</location>
    </subcellularLocation>
</comment>
<dbReference type="InterPro" id="IPR001680">
    <property type="entry name" value="WD40_rpt"/>
</dbReference>
<evidence type="ECO:0000313" key="9">
    <source>
        <dbReference type="Proteomes" id="UP000278807"/>
    </source>
</evidence>
<evidence type="ECO:0000259" key="7">
    <source>
        <dbReference type="SMART" id="SM01033"/>
    </source>
</evidence>
<name>A0A0R3T2M6_RODNA</name>
<feature type="domain" description="BING4 C-terminal" evidence="7">
    <location>
        <begin position="335"/>
        <end position="413"/>
    </location>
</feature>
<evidence type="ECO:0000256" key="4">
    <source>
        <dbReference type="ARBA" id="ARBA00022737"/>
    </source>
</evidence>
<dbReference type="STRING" id="102285.A0A0R3T2M6"/>
<keyword evidence="5" id="KW-0539">Nucleus</keyword>
<dbReference type="SMART" id="SM01033">
    <property type="entry name" value="BING4CT"/>
    <property type="match status" value="1"/>
</dbReference>
<keyword evidence="3 6" id="KW-0853">WD repeat</keyword>
<dbReference type="Proteomes" id="UP000278807">
    <property type="component" value="Unassembled WGS sequence"/>
</dbReference>
<evidence type="ECO:0000256" key="6">
    <source>
        <dbReference type="PROSITE-ProRule" id="PRU00221"/>
    </source>
</evidence>
<dbReference type="PROSITE" id="PS50082">
    <property type="entry name" value="WD_REPEATS_2"/>
    <property type="match status" value="1"/>
</dbReference>
<keyword evidence="9" id="KW-1185">Reference proteome</keyword>
<dbReference type="InterPro" id="IPR015943">
    <property type="entry name" value="WD40/YVTN_repeat-like_dom_sf"/>
</dbReference>
<evidence type="ECO:0000313" key="8">
    <source>
        <dbReference type="EMBL" id="VDN97062.1"/>
    </source>
</evidence>
<dbReference type="EMBL" id="UZAE01000433">
    <property type="protein sequence ID" value="VDN97062.1"/>
    <property type="molecule type" value="Genomic_DNA"/>
</dbReference>
<dbReference type="PROSITE" id="PS50294">
    <property type="entry name" value="WD_REPEATS_REGION"/>
    <property type="match status" value="1"/>
</dbReference>
<evidence type="ECO:0000313" key="10">
    <source>
        <dbReference type="WBParaSite" id="HNAJ_0000120301-mRNA-1"/>
    </source>
</evidence>
<accession>A0A0R3T2M6</accession>
<dbReference type="InterPro" id="IPR040315">
    <property type="entry name" value="WDR46/Utp7"/>
</dbReference>
<evidence type="ECO:0000256" key="3">
    <source>
        <dbReference type="ARBA" id="ARBA00022574"/>
    </source>
</evidence>
<dbReference type="InterPro" id="IPR036322">
    <property type="entry name" value="WD40_repeat_dom_sf"/>
</dbReference>
<keyword evidence="2" id="KW-0698">rRNA processing</keyword>